<proteinExistence type="predicted"/>
<keyword evidence="3" id="KW-1185">Reference proteome</keyword>
<dbReference type="OrthoDB" id="67155at2759"/>
<dbReference type="EMBL" id="ASPP01021653">
    <property type="protein sequence ID" value="ETO12183.1"/>
    <property type="molecule type" value="Genomic_DNA"/>
</dbReference>
<evidence type="ECO:0000313" key="3">
    <source>
        <dbReference type="Proteomes" id="UP000023152"/>
    </source>
</evidence>
<dbReference type="InterPro" id="IPR050868">
    <property type="entry name" value="ELMO_domain-containing"/>
</dbReference>
<evidence type="ECO:0000313" key="2">
    <source>
        <dbReference type="EMBL" id="ETO12183.1"/>
    </source>
</evidence>
<dbReference type="Pfam" id="PF04727">
    <property type="entry name" value="ELMO_CED12"/>
    <property type="match status" value="1"/>
</dbReference>
<gene>
    <name evidence="2" type="ORF">RFI_25198</name>
</gene>
<reference evidence="2 3" key="1">
    <citation type="journal article" date="2013" name="Curr. Biol.">
        <title>The Genome of the Foraminiferan Reticulomyxa filosa.</title>
        <authorList>
            <person name="Glockner G."/>
            <person name="Hulsmann N."/>
            <person name="Schleicher M."/>
            <person name="Noegel A.A."/>
            <person name="Eichinger L."/>
            <person name="Gallinger C."/>
            <person name="Pawlowski J."/>
            <person name="Sierra R."/>
            <person name="Euteneuer U."/>
            <person name="Pillet L."/>
            <person name="Moustafa A."/>
            <person name="Platzer M."/>
            <person name="Groth M."/>
            <person name="Szafranski K."/>
            <person name="Schliwa M."/>
        </authorList>
    </citation>
    <scope>NUCLEOTIDE SEQUENCE [LARGE SCALE GENOMIC DNA]</scope>
</reference>
<comment type="caution">
    <text evidence="2">The sequence shown here is derived from an EMBL/GenBank/DDBJ whole genome shotgun (WGS) entry which is preliminary data.</text>
</comment>
<dbReference type="InterPro" id="IPR006816">
    <property type="entry name" value="ELMO_dom"/>
</dbReference>
<name>X6MDT8_RETFI</name>
<sequence>MVSLAFSYIQSIPFSCLKKNKENKQTNFEQAEASATSRQISFQLKCSFSAPMVWKLLSYLKRSRPYRTTYEKLIRTPDLDIESEISAIVKIKNIKSWSSRESLENLRQCLLCLSSWNEITRDLNEISLQRFDHKNEGNQKLLEQLWEQTIGRYENKWNKNGRKINLQSDSRWQLIGFQGKTPRSDFRGLDLLSLNAVLWFGEKYEKYNQRILYDTLAHDRSNDWFSYFITGINFTFATYQLFVGCSINDFINAKKTTPLPCWNDHNRLTNALLQQQSQTSPRRDKREDTSSYADEFEQAFGFQCHHIDELRLSVVFQFFSSYFVLFNEFWKKEKPKTVMEFQIVHKKFQDELATLLQNGQMLILKDRNEQDDVEQNILMDNDDILLDIVRSAYQQN</sequence>
<organism evidence="2 3">
    <name type="scientific">Reticulomyxa filosa</name>
    <dbReference type="NCBI Taxonomy" id="46433"/>
    <lineage>
        <taxon>Eukaryota</taxon>
        <taxon>Sar</taxon>
        <taxon>Rhizaria</taxon>
        <taxon>Retaria</taxon>
        <taxon>Foraminifera</taxon>
        <taxon>Monothalamids</taxon>
        <taxon>Reticulomyxidae</taxon>
        <taxon>Reticulomyxa</taxon>
    </lineage>
</organism>
<accession>X6MDT8</accession>
<protein>
    <recommendedName>
        <fullName evidence="1">ELMO domain-containing protein</fullName>
    </recommendedName>
</protein>
<dbReference type="PANTHER" id="PTHR12771">
    <property type="entry name" value="ENGULFMENT AND CELL MOTILITY"/>
    <property type="match status" value="1"/>
</dbReference>
<dbReference type="Proteomes" id="UP000023152">
    <property type="component" value="Unassembled WGS sequence"/>
</dbReference>
<dbReference type="AlphaFoldDB" id="X6MDT8"/>
<evidence type="ECO:0000259" key="1">
    <source>
        <dbReference type="PROSITE" id="PS51335"/>
    </source>
</evidence>
<dbReference type="PROSITE" id="PS51335">
    <property type="entry name" value="ELMO"/>
    <property type="match status" value="1"/>
</dbReference>
<feature type="domain" description="ELMO" evidence="1">
    <location>
        <begin position="137"/>
        <end position="356"/>
    </location>
</feature>